<sequence>MCRVVAPYHAMGSGNHIDRQVEAEDLSNFRCNQTAEWRQDVGVVTLALFEQFSLVNFVVKQTFVAVVLTEGVVTEQHRIAGHVGHHTVRPVQHRRFNEDQLLAVTNVQRITGFHYVKVPFRVMVVPVDRVNGVGGAVNRRVRDAGHQLGQRPGMVFFSVVNDDVVDIREVNFTAQVLHEFTTKLVVYCINQNIFFFFTDEIAVVAAAAQRFCIQFRGNHALPSHVGQPNECYF</sequence>
<dbReference type="Proteomes" id="UP000019194">
    <property type="component" value="Unassembled WGS sequence"/>
</dbReference>
<accession>A0A7G2INB1</accession>
<protein>
    <submittedName>
        <fullName evidence="1">Uncharacterized protein</fullName>
    </submittedName>
</protein>
<evidence type="ECO:0000313" key="2">
    <source>
        <dbReference type="Proteomes" id="UP000019194"/>
    </source>
</evidence>
<proteinExistence type="predicted"/>
<dbReference type="AlphaFoldDB" id="A0A7G2INB1"/>
<name>A0A7G2INB1_CITFR</name>
<organism evidence="1 2">
    <name type="scientific">Citrobacter freundii</name>
    <dbReference type="NCBI Taxonomy" id="546"/>
    <lineage>
        <taxon>Bacteria</taxon>
        <taxon>Pseudomonadati</taxon>
        <taxon>Pseudomonadota</taxon>
        <taxon>Gammaproteobacteria</taxon>
        <taxon>Enterobacterales</taxon>
        <taxon>Enterobacteriaceae</taxon>
        <taxon>Citrobacter</taxon>
        <taxon>Citrobacter freundii complex</taxon>
    </lineage>
</organism>
<evidence type="ECO:0000313" key="1">
    <source>
        <dbReference type="EMBL" id="CDL38685.1"/>
    </source>
</evidence>
<comment type="caution">
    <text evidence="1">The sequence shown here is derived from an EMBL/GenBank/DDBJ whole genome shotgun (WGS) entry which is preliminary data.</text>
</comment>
<reference evidence="1 2" key="1">
    <citation type="submission" date="2013-10" db="EMBL/GenBank/DDBJ databases">
        <title>Antibiotic resistance diversity of beta-lactamase producers in the General Hospital Vienna.</title>
        <authorList>
            <person name="Barisic I."/>
            <person name="Mitteregger D."/>
            <person name="Hirschl A.M."/>
            <person name="Noehammer C."/>
            <person name="Wiesinger-Mayr H."/>
        </authorList>
    </citation>
    <scope>NUCLEOTIDE SEQUENCE [LARGE SCALE GENOMIC DNA]</scope>
    <source>
        <strain evidence="1 2">ISC11</strain>
    </source>
</reference>
<dbReference type="EMBL" id="CBWP010000043">
    <property type="protein sequence ID" value="CDL38685.1"/>
    <property type="molecule type" value="Genomic_DNA"/>
</dbReference>